<evidence type="ECO:0000256" key="1">
    <source>
        <dbReference type="ARBA" id="ARBA00023015"/>
    </source>
</evidence>
<dbReference type="SMART" id="SM00345">
    <property type="entry name" value="HTH_GNTR"/>
    <property type="match status" value="1"/>
</dbReference>
<dbReference type="PANTHER" id="PTHR43537:SF44">
    <property type="entry name" value="GNTR FAMILY REGULATORY PROTEIN"/>
    <property type="match status" value="1"/>
</dbReference>
<comment type="caution">
    <text evidence="5">The sequence shown here is derived from an EMBL/GenBank/DDBJ whole genome shotgun (WGS) entry which is preliminary data.</text>
</comment>
<dbReference type="Gene3D" id="1.20.120.530">
    <property type="entry name" value="GntR ligand-binding domain-like"/>
    <property type="match status" value="1"/>
</dbReference>
<keyword evidence="3" id="KW-0804">Transcription</keyword>
<reference evidence="5 6" key="1">
    <citation type="submission" date="2020-07" db="EMBL/GenBank/DDBJ databases">
        <title>Sequencing the genomes of 1000 actinobacteria strains.</title>
        <authorList>
            <person name="Klenk H.-P."/>
        </authorList>
    </citation>
    <scope>NUCLEOTIDE SEQUENCE [LARGE SCALE GENOMIC DNA]</scope>
    <source>
        <strain evidence="5 6">DSM 15664</strain>
    </source>
</reference>
<keyword evidence="5" id="KW-0670">Pyruvate</keyword>
<dbReference type="PROSITE" id="PS50949">
    <property type="entry name" value="HTH_GNTR"/>
    <property type="match status" value="1"/>
</dbReference>
<dbReference type="SUPFAM" id="SSF46785">
    <property type="entry name" value="Winged helix' DNA-binding domain"/>
    <property type="match status" value="1"/>
</dbReference>
<gene>
    <name evidence="5" type="ORF">HNR11_000849</name>
</gene>
<protein>
    <submittedName>
        <fullName evidence="5">GntR family transcriptional repressor for pyruvate dehydrogenase complex</fullName>
    </submittedName>
</protein>
<dbReference type="GO" id="GO:0003700">
    <property type="term" value="F:DNA-binding transcription factor activity"/>
    <property type="evidence" value="ECO:0007669"/>
    <property type="project" value="InterPro"/>
</dbReference>
<dbReference type="InterPro" id="IPR000524">
    <property type="entry name" value="Tscrpt_reg_HTH_GntR"/>
</dbReference>
<feature type="domain" description="HTH gntR-type" evidence="4">
    <location>
        <begin position="1"/>
        <end position="69"/>
    </location>
</feature>
<evidence type="ECO:0000256" key="3">
    <source>
        <dbReference type="ARBA" id="ARBA00023163"/>
    </source>
</evidence>
<dbReference type="InterPro" id="IPR036390">
    <property type="entry name" value="WH_DNA-bd_sf"/>
</dbReference>
<keyword evidence="6" id="KW-1185">Reference proteome</keyword>
<organism evidence="5 6">
    <name type="scientific">Nesterenkonia sandarakina</name>
    <dbReference type="NCBI Taxonomy" id="272918"/>
    <lineage>
        <taxon>Bacteria</taxon>
        <taxon>Bacillati</taxon>
        <taxon>Actinomycetota</taxon>
        <taxon>Actinomycetes</taxon>
        <taxon>Micrococcales</taxon>
        <taxon>Micrococcaceae</taxon>
        <taxon>Nesterenkonia</taxon>
    </lineage>
</organism>
<dbReference type="InterPro" id="IPR011711">
    <property type="entry name" value="GntR_C"/>
</dbReference>
<dbReference type="PANTHER" id="PTHR43537">
    <property type="entry name" value="TRANSCRIPTIONAL REGULATOR, GNTR FAMILY"/>
    <property type="match status" value="1"/>
</dbReference>
<dbReference type="Pfam" id="PF00392">
    <property type="entry name" value="GntR"/>
    <property type="match status" value="1"/>
</dbReference>
<dbReference type="AlphaFoldDB" id="A0A7Z0E813"/>
<evidence type="ECO:0000313" key="5">
    <source>
        <dbReference type="EMBL" id="NYJ16315.1"/>
    </source>
</evidence>
<sequence>MNRTENLSAQLRQQILDDTLPIGTKLPSESELISAHGVSRTVVREALTQLRAEGLIHTRRGTGSFVLAAPAETSPTSTPAPRTAQDRALLIEYRMALECEVAALAAVRRTQHQLAALAAALEGFAAAVEHPATAVEQDFAFHRTLAEAAGNPHLIEAVSRLGPTMISMPRTRLEASADRHQLAALEHRAILDAVREADSAAASAAMRLHLTASRRRVLELD</sequence>
<dbReference type="PRINTS" id="PR00035">
    <property type="entry name" value="HTHGNTR"/>
</dbReference>
<dbReference type="Gene3D" id="1.10.10.10">
    <property type="entry name" value="Winged helix-like DNA-binding domain superfamily/Winged helix DNA-binding domain"/>
    <property type="match status" value="1"/>
</dbReference>
<dbReference type="GO" id="GO:0003677">
    <property type="term" value="F:DNA binding"/>
    <property type="evidence" value="ECO:0007669"/>
    <property type="project" value="UniProtKB-KW"/>
</dbReference>
<dbReference type="InterPro" id="IPR036388">
    <property type="entry name" value="WH-like_DNA-bd_sf"/>
</dbReference>
<evidence type="ECO:0000313" key="6">
    <source>
        <dbReference type="Proteomes" id="UP000560069"/>
    </source>
</evidence>
<name>A0A7Z0E813_9MICC</name>
<dbReference type="Proteomes" id="UP000560069">
    <property type="component" value="Unassembled WGS sequence"/>
</dbReference>
<evidence type="ECO:0000259" key="4">
    <source>
        <dbReference type="PROSITE" id="PS50949"/>
    </source>
</evidence>
<evidence type="ECO:0000256" key="2">
    <source>
        <dbReference type="ARBA" id="ARBA00023125"/>
    </source>
</evidence>
<accession>A0A7Z0E813</accession>
<dbReference type="CDD" id="cd07377">
    <property type="entry name" value="WHTH_GntR"/>
    <property type="match status" value="1"/>
</dbReference>
<proteinExistence type="predicted"/>
<dbReference type="SUPFAM" id="SSF48008">
    <property type="entry name" value="GntR ligand-binding domain-like"/>
    <property type="match status" value="1"/>
</dbReference>
<dbReference type="RefSeq" id="WP_179441282.1">
    <property type="nucleotide sequence ID" value="NZ_BAAALK010000006.1"/>
</dbReference>
<keyword evidence="2" id="KW-0238">DNA-binding</keyword>
<keyword evidence="1" id="KW-0805">Transcription regulation</keyword>
<dbReference type="Pfam" id="PF07729">
    <property type="entry name" value="FCD"/>
    <property type="match status" value="1"/>
</dbReference>
<dbReference type="InterPro" id="IPR008920">
    <property type="entry name" value="TF_FadR/GntR_C"/>
</dbReference>
<dbReference type="SMART" id="SM00895">
    <property type="entry name" value="FCD"/>
    <property type="match status" value="1"/>
</dbReference>
<dbReference type="EMBL" id="JACCFQ010000001">
    <property type="protein sequence ID" value="NYJ16315.1"/>
    <property type="molecule type" value="Genomic_DNA"/>
</dbReference>